<dbReference type="Gene3D" id="3.30.505.10">
    <property type="entry name" value="SH2 domain"/>
    <property type="match status" value="2"/>
</dbReference>
<dbReference type="InterPro" id="IPR055569">
    <property type="entry name" value="DUF7145"/>
</dbReference>
<dbReference type="InterPro" id="IPR000980">
    <property type="entry name" value="SH2"/>
</dbReference>
<keyword evidence="5" id="KW-1185">Reference proteome</keyword>
<dbReference type="Proteomes" id="UP000030758">
    <property type="component" value="Unassembled WGS sequence"/>
</dbReference>
<evidence type="ECO:0000313" key="5">
    <source>
        <dbReference type="Proteomes" id="UP000030764"/>
    </source>
</evidence>
<dbReference type="Pfam" id="PF23205">
    <property type="entry name" value="DUF7063"/>
    <property type="match status" value="1"/>
</dbReference>
<evidence type="ECO:0000259" key="2">
    <source>
        <dbReference type="PROSITE" id="PS50001"/>
    </source>
</evidence>
<accession>A0A085M061</accession>
<evidence type="ECO:0000313" key="4">
    <source>
        <dbReference type="EMBL" id="KFD67702.1"/>
    </source>
</evidence>
<dbReference type="PROSITE" id="PS50001">
    <property type="entry name" value="SH2"/>
    <property type="match status" value="1"/>
</dbReference>
<dbReference type="EMBL" id="KL367512">
    <property type="protein sequence ID" value="KFD67702.1"/>
    <property type="molecule type" value="Genomic_DNA"/>
</dbReference>
<evidence type="ECO:0000256" key="1">
    <source>
        <dbReference type="PROSITE-ProRule" id="PRU00191"/>
    </source>
</evidence>
<dbReference type="InterPro" id="IPR055491">
    <property type="entry name" value="DUF7063"/>
</dbReference>
<dbReference type="EMBL" id="KL363251">
    <property type="protein sequence ID" value="KFD50607.1"/>
    <property type="molecule type" value="Genomic_DNA"/>
</dbReference>
<reference evidence="3 5" key="1">
    <citation type="journal article" date="2014" name="Nat. Genet.">
        <title>Genome and transcriptome of the porcine whipworm Trichuris suis.</title>
        <authorList>
            <person name="Jex A.R."/>
            <person name="Nejsum P."/>
            <person name="Schwarz E.M."/>
            <person name="Hu L."/>
            <person name="Young N.D."/>
            <person name="Hall R.S."/>
            <person name="Korhonen P.K."/>
            <person name="Liao S."/>
            <person name="Thamsborg S."/>
            <person name="Xia J."/>
            <person name="Xu P."/>
            <person name="Wang S."/>
            <person name="Scheerlinck J.P."/>
            <person name="Hofmann A."/>
            <person name="Sternberg P.W."/>
            <person name="Wang J."/>
            <person name="Gasser R.B."/>
        </authorList>
    </citation>
    <scope>NUCLEOTIDE SEQUENCE [LARGE SCALE GENOMIC DNA]</scope>
    <source>
        <strain evidence="4">DCEP-RM93F</strain>
        <strain evidence="3">DCEP-RM93M</strain>
    </source>
</reference>
<dbReference type="SMART" id="SM00252">
    <property type="entry name" value="SH2"/>
    <property type="match status" value="2"/>
</dbReference>
<keyword evidence="1" id="KW-0727">SH2 domain</keyword>
<dbReference type="SUPFAM" id="SSF55550">
    <property type="entry name" value="SH2 domain"/>
    <property type="match status" value="2"/>
</dbReference>
<proteinExistence type="predicted"/>
<sequence length="346" mass="39604">MWNKKARAIPVRLNSANQWYPLPYGSVDEPIEHVDCLDELVKSYVRCQIPLKGALLRMPIASGEYEQRGIGVNAIKGENTVPTEEMWQAVKRHPEASSRLRSRCAPRPLQCLPYYHGTLFPEGAEDLLKFDGQFLLYCNKSNGALMVAACKHFYGIETKVHREIRKSSREGYFYIKSHDKKLKYTTAEDLILYYITYGIPLEGNSEATEKRTNESVIFHEPVVNLQLARHVLLEPAANTQDLKYYYSEMDDQTASRLLRKEGDYLLRVQYNGQLLVSVKWNGQVHNLDAPESNDLGMYVLPRSDASYPPEEVSNLDEYVKSMVVHQIPWSGVVLRRAITKTKIAIC</sequence>
<dbReference type="CDD" id="cd00173">
    <property type="entry name" value="SH2"/>
    <property type="match status" value="1"/>
</dbReference>
<evidence type="ECO:0000313" key="3">
    <source>
        <dbReference type="EMBL" id="KFD50607.1"/>
    </source>
</evidence>
<dbReference type="Proteomes" id="UP000030764">
    <property type="component" value="Unassembled WGS sequence"/>
</dbReference>
<name>A0A085M061_9BILA</name>
<protein>
    <recommendedName>
        <fullName evidence="2">SH2 domain-containing protein</fullName>
    </recommendedName>
</protein>
<dbReference type="Pfam" id="PF23638">
    <property type="entry name" value="DUF7145"/>
    <property type="match status" value="2"/>
</dbReference>
<gene>
    <name evidence="3" type="ORF">M513_08556</name>
    <name evidence="4" type="ORF">M514_08556</name>
</gene>
<feature type="domain" description="SH2" evidence="2">
    <location>
        <begin position="114"/>
        <end position="222"/>
    </location>
</feature>
<dbReference type="InterPro" id="IPR036860">
    <property type="entry name" value="SH2_dom_sf"/>
</dbReference>
<dbReference type="AlphaFoldDB" id="A0A085M061"/>
<organism evidence="3 5">
    <name type="scientific">Trichuris suis</name>
    <name type="common">pig whipworm</name>
    <dbReference type="NCBI Taxonomy" id="68888"/>
    <lineage>
        <taxon>Eukaryota</taxon>
        <taxon>Metazoa</taxon>
        <taxon>Ecdysozoa</taxon>
        <taxon>Nematoda</taxon>
        <taxon>Enoplea</taxon>
        <taxon>Dorylaimia</taxon>
        <taxon>Trichinellida</taxon>
        <taxon>Trichuridae</taxon>
        <taxon>Trichuris</taxon>
    </lineage>
</organism>